<feature type="transmembrane region" description="Helical" evidence="2">
    <location>
        <begin position="177"/>
        <end position="202"/>
    </location>
</feature>
<feature type="transmembrane region" description="Helical" evidence="2">
    <location>
        <begin position="126"/>
        <end position="142"/>
    </location>
</feature>
<reference evidence="4 7" key="1">
    <citation type="submission" date="2011-08" db="EMBL/GenBank/DDBJ databases">
        <title>The Genome Sequence of Eubacteriaceae bacterium ACC19a.</title>
        <authorList>
            <consortium name="The Broad Institute Genome Sequencing Platform"/>
            <person name="Earl A."/>
            <person name="Ward D."/>
            <person name="Feldgarden M."/>
            <person name="Gevers D."/>
            <person name="Sizova M."/>
            <person name="Hazen A."/>
            <person name="Epstein S."/>
            <person name="Young S.K."/>
            <person name="Zeng Q."/>
            <person name="Gargeya S."/>
            <person name="Fitzgerald M."/>
            <person name="Haas B."/>
            <person name="Abouelleil A."/>
            <person name="Alvarado L."/>
            <person name="Arachchi H.M."/>
            <person name="Berlin A."/>
            <person name="Brown A."/>
            <person name="Chapman S.B."/>
            <person name="Chen Z."/>
            <person name="Dunbar C."/>
            <person name="Freedman E."/>
            <person name="Gearin G."/>
            <person name="Gellesch M."/>
            <person name="Goldberg J."/>
            <person name="Griggs A."/>
            <person name="Gujja S."/>
            <person name="Heiman D."/>
            <person name="Howarth C."/>
            <person name="Larson L."/>
            <person name="Lui A."/>
            <person name="MacDonald P.J.P."/>
            <person name="Montmayeur A."/>
            <person name="Murphy C."/>
            <person name="Neiman D."/>
            <person name="Pearson M."/>
            <person name="Priest M."/>
            <person name="Roberts A."/>
            <person name="Saif S."/>
            <person name="Shea T."/>
            <person name="Shenoy N."/>
            <person name="Sisk P."/>
            <person name="Stolte C."/>
            <person name="Sykes S."/>
            <person name="Wortman J."/>
            <person name="Nusbaum C."/>
            <person name="Birren B."/>
        </authorList>
    </citation>
    <scope>NUCLEOTIDE SEQUENCE [LARGE SCALE GENOMIC DNA]</scope>
    <source>
        <strain evidence="4 7">ACC19a</strain>
    </source>
</reference>
<dbReference type="GO" id="GO:0052621">
    <property type="term" value="F:diguanylate cyclase activity"/>
    <property type="evidence" value="ECO:0007669"/>
    <property type="project" value="TreeGrafter"/>
</dbReference>
<feature type="coiled-coil region" evidence="1">
    <location>
        <begin position="305"/>
        <end position="332"/>
    </location>
</feature>
<dbReference type="AlphaFoldDB" id="G9X391"/>
<dbReference type="SMART" id="SM00267">
    <property type="entry name" value="GGDEF"/>
    <property type="match status" value="1"/>
</dbReference>
<dbReference type="PANTHER" id="PTHR45138">
    <property type="entry name" value="REGULATORY COMPONENTS OF SENSORY TRANSDUCTION SYSTEM"/>
    <property type="match status" value="1"/>
</dbReference>
<keyword evidence="2" id="KW-0812">Transmembrane</keyword>
<dbReference type="CDD" id="cd01949">
    <property type="entry name" value="GGDEF"/>
    <property type="match status" value="1"/>
</dbReference>
<name>G9X391_9FIRM</name>
<dbReference type="GO" id="GO:0005886">
    <property type="term" value="C:plasma membrane"/>
    <property type="evidence" value="ECO:0007669"/>
    <property type="project" value="TreeGrafter"/>
</dbReference>
<accession>G9XG65</accession>
<dbReference type="RefSeq" id="WP_009525083.1">
    <property type="nucleotide sequence ID" value="NZ_JH414549.1"/>
</dbReference>
<feature type="transmembrane region" description="Helical" evidence="2">
    <location>
        <begin position="37"/>
        <end position="55"/>
    </location>
</feature>
<accession>G9X391</accession>
<protein>
    <recommendedName>
        <fullName evidence="3">GGDEF domain-containing protein</fullName>
    </recommendedName>
</protein>
<dbReference type="NCBIfam" id="TIGR00254">
    <property type="entry name" value="GGDEF"/>
    <property type="match status" value="1"/>
</dbReference>
<dbReference type="Proteomes" id="UP000006437">
    <property type="component" value="Unassembled WGS sequence"/>
</dbReference>
<feature type="transmembrane region" description="Helical" evidence="2">
    <location>
        <begin position="67"/>
        <end position="88"/>
    </location>
</feature>
<dbReference type="InterPro" id="IPR050469">
    <property type="entry name" value="Diguanylate_Cyclase"/>
</dbReference>
<dbReference type="Proteomes" id="UP000003379">
    <property type="component" value="Unassembled WGS sequence"/>
</dbReference>
<keyword evidence="2" id="KW-1133">Transmembrane helix</keyword>
<dbReference type="InterPro" id="IPR043128">
    <property type="entry name" value="Rev_trsase/Diguanyl_cyclase"/>
</dbReference>
<evidence type="ECO:0000256" key="2">
    <source>
        <dbReference type="SAM" id="Phobius"/>
    </source>
</evidence>
<sequence length="386" mass="44488">MYSINYFNKDEFKESLIEKGTIPLNEKWRKIHLKIELLVIFVTFVMELIILVVGYKKYINISSSTYLIRYLLTPVSINLLLYLIAYLVNRYSTNDKKFENIKNIVVNISFVIQIFVVAVVHQYFSAVYFIFTVPILLSVIYGSIGMAAIITILSIFCIMISAFLIKYDSDLVVNFAFSVDILLIETMIIIFFILAVLIMVYIRKKQEKLISTMIDIQTLKNSINVDRLTGVYTKIMLREFFEDAKEGLFGNEFCIAICDIDNLSNVNNEFSHTAGDRILNIFGNILKRYESNNFVPIRYGGEEFVLGINENIDKAIRELNQIKERFKRECKDEFGKQVSLSIGITIADIDKAPPHILSEADVALRYAKQSGKDKISIYDEKTMKID</sequence>
<dbReference type="SUPFAM" id="SSF55073">
    <property type="entry name" value="Nucleotide cyclase"/>
    <property type="match status" value="1"/>
</dbReference>
<dbReference type="InterPro" id="IPR029787">
    <property type="entry name" value="Nucleotide_cyclase"/>
</dbReference>
<evidence type="ECO:0000313" key="7">
    <source>
        <dbReference type="Proteomes" id="UP000006437"/>
    </source>
</evidence>
<keyword evidence="2" id="KW-0472">Membrane</keyword>
<dbReference type="Gene3D" id="3.30.70.270">
    <property type="match status" value="1"/>
</dbReference>
<dbReference type="GO" id="GO:0043709">
    <property type="term" value="P:cell adhesion involved in single-species biofilm formation"/>
    <property type="evidence" value="ECO:0007669"/>
    <property type="project" value="TreeGrafter"/>
</dbReference>
<proteinExistence type="predicted"/>
<organism evidence="4 7">
    <name type="scientific">Peptoanaerobacter stomatis</name>
    <dbReference type="NCBI Taxonomy" id="796937"/>
    <lineage>
        <taxon>Bacteria</taxon>
        <taxon>Bacillati</taxon>
        <taxon>Bacillota</taxon>
        <taxon>Clostridia</taxon>
        <taxon>Peptostreptococcales</taxon>
        <taxon>Filifactoraceae</taxon>
        <taxon>Peptoanaerobacter</taxon>
    </lineage>
</organism>
<gene>
    <name evidence="5" type="ORF">HMPREF9628_00830</name>
    <name evidence="4" type="ORF">HMPREF9629_00848</name>
</gene>
<dbReference type="PANTHER" id="PTHR45138:SF24">
    <property type="entry name" value="DIGUANYLATE CYCLASE DGCC-RELATED"/>
    <property type="match status" value="1"/>
</dbReference>
<dbReference type="InterPro" id="IPR000160">
    <property type="entry name" value="GGDEF_dom"/>
</dbReference>
<dbReference type="EMBL" id="AFZE01000057">
    <property type="protein sequence ID" value="EHL10633.1"/>
    <property type="molecule type" value="Genomic_DNA"/>
</dbReference>
<comment type="caution">
    <text evidence="4">The sequence shown here is derived from an EMBL/GenBank/DDBJ whole genome shotgun (WGS) entry which is preliminary data.</text>
</comment>
<dbReference type="Pfam" id="PF00990">
    <property type="entry name" value="GGDEF"/>
    <property type="match status" value="1"/>
</dbReference>
<reference evidence="5 6" key="2">
    <citation type="submission" date="2011-08" db="EMBL/GenBank/DDBJ databases">
        <title>The Genome Sequence of Eubacteriaceae bacterium CM5.</title>
        <authorList>
            <consortium name="The Broad Institute Genome Sequencing Platform"/>
            <person name="Earl A."/>
            <person name="Ward D."/>
            <person name="Feldgarden M."/>
            <person name="Gevers D."/>
            <person name="Sizova M."/>
            <person name="Hazen A."/>
            <person name="Epstein S."/>
            <person name="Young S.K."/>
            <person name="Zeng Q."/>
            <person name="Gargeya S."/>
            <person name="Fitzgerald M."/>
            <person name="Haas B."/>
            <person name="Abouelleil A."/>
            <person name="Alvarado L."/>
            <person name="Arachchi H.M."/>
            <person name="Berlin A."/>
            <person name="Brown A."/>
            <person name="Chapman S.B."/>
            <person name="Chen Z."/>
            <person name="Dunbar C."/>
            <person name="Freedman E."/>
            <person name="Gearin G."/>
            <person name="Gellesch M."/>
            <person name="Goldberg J."/>
            <person name="Griggs A."/>
            <person name="Gujja S."/>
            <person name="Heiman D."/>
            <person name="Howarth C."/>
            <person name="Larson L."/>
            <person name="Lui A."/>
            <person name="MacDonald P.J.P."/>
            <person name="Montmayeur A."/>
            <person name="Murphy C."/>
            <person name="Neiman D."/>
            <person name="Pearson M."/>
            <person name="Priest M."/>
            <person name="Roberts A."/>
            <person name="Saif S."/>
            <person name="Shea T."/>
            <person name="Shenoy N."/>
            <person name="Sisk P."/>
            <person name="Stolte C."/>
            <person name="Sykes S."/>
            <person name="Wortman J."/>
            <person name="Nusbaum C."/>
            <person name="Birren B."/>
        </authorList>
    </citation>
    <scope>NUCLEOTIDE SEQUENCE [LARGE SCALE GENOMIC DNA]</scope>
    <source>
        <strain evidence="5 6">CM5</strain>
    </source>
</reference>
<evidence type="ECO:0000313" key="5">
    <source>
        <dbReference type="EMBL" id="EHL15179.1"/>
    </source>
</evidence>
<dbReference type="EMBL" id="AFZG01000096">
    <property type="protein sequence ID" value="EHL15179.1"/>
    <property type="molecule type" value="Genomic_DNA"/>
</dbReference>
<feature type="transmembrane region" description="Helical" evidence="2">
    <location>
        <begin position="147"/>
        <end position="165"/>
    </location>
</feature>
<dbReference type="STRING" id="796937.HMPREF9630_01391"/>
<dbReference type="PROSITE" id="PS50887">
    <property type="entry name" value="GGDEF"/>
    <property type="match status" value="1"/>
</dbReference>
<keyword evidence="1" id="KW-0175">Coiled coil</keyword>
<dbReference type="HOGENOM" id="CLU_000445_11_1_9"/>
<feature type="transmembrane region" description="Helical" evidence="2">
    <location>
        <begin position="100"/>
        <end position="120"/>
    </location>
</feature>
<evidence type="ECO:0000313" key="4">
    <source>
        <dbReference type="EMBL" id="EHL10633.1"/>
    </source>
</evidence>
<evidence type="ECO:0000313" key="6">
    <source>
        <dbReference type="Proteomes" id="UP000003379"/>
    </source>
</evidence>
<evidence type="ECO:0000256" key="1">
    <source>
        <dbReference type="SAM" id="Coils"/>
    </source>
</evidence>
<dbReference type="BioCyc" id="EBAC796937-HMP:GMGH-850-MONOMER"/>
<dbReference type="GO" id="GO:1902201">
    <property type="term" value="P:negative regulation of bacterial-type flagellum-dependent cell motility"/>
    <property type="evidence" value="ECO:0007669"/>
    <property type="project" value="TreeGrafter"/>
</dbReference>
<evidence type="ECO:0000259" key="3">
    <source>
        <dbReference type="PROSITE" id="PS50887"/>
    </source>
</evidence>
<feature type="domain" description="GGDEF" evidence="3">
    <location>
        <begin position="251"/>
        <end position="380"/>
    </location>
</feature>